<evidence type="ECO:0000256" key="2">
    <source>
        <dbReference type="ARBA" id="ARBA00023002"/>
    </source>
</evidence>
<keyword evidence="2" id="KW-0560">Oxidoreductase</keyword>
<dbReference type="InterPro" id="IPR043143">
    <property type="entry name" value="Mal/L-sulf/L-lact_DH-like_NADP"/>
</dbReference>
<dbReference type="RefSeq" id="WP_345601122.1">
    <property type="nucleotide sequence ID" value="NZ_BAABLT010000028.1"/>
</dbReference>
<dbReference type="Pfam" id="PF02615">
    <property type="entry name" value="Ldh_2"/>
    <property type="match status" value="1"/>
</dbReference>
<comment type="similarity">
    <text evidence="1">Belongs to the LDH2/MDH2 oxidoreductase family.</text>
</comment>
<protein>
    <submittedName>
        <fullName evidence="3">Ldh family oxidoreductase</fullName>
    </submittedName>
</protein>
<name>A0ABW3G2Q8_9PSEU</name>
<dbReference type="InterPro" id="IPR003767">
    <property type="entry name" value="Malate/L-lactate_DH-like"/>
</dbReference>
<dbReference type="PANTHER" id="PTHR11091">
    <property type="entry name" value="OXIDOREDUCTASE-RELATED"/>
    <property type="match status" value="1"/>
</dbReference>
<dbReference type="SUPFAM" id="SSF89733">
    <property type="entry name" value="L-sulfolactate dehydrogenase-like"/>
    <property type="match status" value="1"/>
</dbReference>
<proteinExistence type="inferred from homology"/>
<comment type="caution">
    <text evidence="3">The sequence shown here is derived from an EMBL/GenBank/DDBJ whole genome shotgun (WGS) entry which is preliminary data.</text>
</comment>
<dbReference type="InterPro" id="IPR043144">
    <property type="entry name" value="Mal/L-sulf/L-lact_DH-like_ah"/>
</dbReference>
<accession>A0ABW3G2Q8</accession>
<evidence type="ECO:0000313" key="3">
    <source>
        <dbReference type="EMBL" id="MFD0923129.1"/>
    </source>
</evidence>
<organism evidence="3 4">
    <name type="scientific">Saccharopolyspora rosea</name>
    <dbReference type="NCBI Taxonomy" id="524884"/>
    <lineage>
        <taxon>Bacteria</taxon>
        <taxon>Bacillati</taxon>
        <taxon>Actinomycetota</taxon>
        <taxon>Actinomycetes</taxon>
        <taxon>Pseudonocardiales</taxon>
        <taxon>Pseudonocardiaceae</taxon>
        <taxon>Saccharopolyspora</taxon>
    </lineage>
</organism>
<sequence length="368" mass="38313">MTPHHDTVRVPYEDLHALVTDLFTDRGVPPPRARTAASALCHGDLCGFDSHGVFNLRRLYLPLFDSGRVDPAAEPEVVTDLGACAVVDARRALGLWAAVEAMDSAVERAGRHGIGLVSVRGGTHFGCAGHHAARAAAHGMIGVVASNCGGQRIARPPHGALAMLGTNPLSVAAPALPEHPFVLDMSTTVVPTGKVRIAASSGETVPDGWLADDSGEAVTDPTAFDRGAAHLRWLGGTPDNGVHKGFGLGLVVEVLSALLPGAGLGPAPAALLGDGGPHGRDDDIGYFVLAIAPDSLRPAGEFAADAQTAFAALVDCPSAAPGEEVRYPGWWESERAQERLQFGVPIREHVHRELLDLGLRSPAPVGER</sequence>
<evidence type="ECO:0000313" key="4">
    <source>
        <dbReference type="Proteomes" id="UP001597018"/>
    </source>
</evidence>
<reference evidence="4" key="1">
    <citation type="journal article" date="2019" name="Int. J. Syst. Evol. Microbiol.">
        <title>The Global Catalogue of Microorganisms (GCM) 10K type strain sequencing project: providing services to taxonomists for standard genome sequencing and annotation.</title>
        <authorList>
            <consortium name="The Broad Institute Genomics Platform"/>
            <consortium name="The Broad Institute Genome Sequencing Center for Infectious Disease"/>
            <person name="Wu L."/>
            <person name="Ma J."/>
        </authorList>
    </citation>
    <scope>NUCLEOTIDE SEQUENCE [LARGE SCALE GENOMIC DNA]</scope>
    <source>
        <strain evidence="4">CCUG 56401</strain>
    </source>
</reference>
<gene>
    <name evidence="3" type="ORF">ACFQ16_25570</name>
</gene>
<keyword evidence="4" id="KW-1185">Reference proteome</keyword>
<dbReference type="Gene3D" id="3.30.1370.60">
    <property type="entry name" value="Hypothetical oxidoreductase yiak, domain 2"/>
    <property type="match status" value="1"/>
</dbReference>
<dbReference type="Gene3D" id="1.10.1530.10">
    <property type="match status" value="1"/>
</dbReference>
<evidence type="ECO:0000256" key="1">
    <source>
        <dbReference type="ARBA" id="ARBA00006056"/>
    </source>
</evidence>
<dbReference type="Proteomes" id="UP001597018">
    <property type="component" value="Unassembled WGS sequence"/>
</dbReference>
<dbReference type="EMBL" id="JBHTIW010000029">
    <property type="protein sequence ID" value="MFD0923129.1"/>
    <property type="molecule type" value="Genomic_DNA"/>
</dbReference>
<dbReference type="PANTHER" id="PTHR11091:SF0">
    <property type="entry name" value="MALATE DEHYDROGENASE"/>
    <property type="match status" value="1"/>
</dbReference>
<dbReference type="InterPro" id="IPR036111">
    <property type="entry name" value="Mal/L-sulfo/L-lacto_DH-like_sf"/>
</dbReference>